<keyword evidence="2" id="KW-1185">Reference proteome</keyword>
<sequence>MAQLENQKEYQEVINTKLWIRGVITNLRTLLSRKGVIRLQYTTQGFEEAILLNQSERTQVQVYETKITNLKEKIKTFTINCNLDIESNTTYSGISQQINNITTAQTVYYLRYTLEEDYFSTNKTQ</sequence>
<proteinExistence type="predicted"/>
<protein>
    <submittedName>
        <fullName evidence="1">Uncharacterized protein</fullName>
    </submittedName>
</protein>
<name>A0A397V0U2_9GLOM</name>
<organism evidence="1 2">
    <name type="scientific">Gigaspora rosea</name>
    <dbReference type="NCBI Taxonomy" id="44941"/>
    <lineage>
        <taxon>Eukaryota</taxon>
        <taxon>Fungi</taxon>
        <taxon>Fungi incertae sedis</taxon>
        <taxon>Mucoromycota</taxon>
        <taxon>Glomeromycotina</taxon>
        <taxon>Glomeromycetes</taxon>
        <taxon>Diversisporales</taxon>
        <taxon>Gigasporaceae</taxon>
        <taxon>Gigaspora</taxon>
    </lineage>
</organism>
<reference evidence="1 2" key="1">
    <citation type="submission" date="2018-06" db="EMBL/GenBank/DDBJ databases">
        <title>Comparative genomics reveals the genomic features of Rhizophagus irregularis, R. cerebriforme, R. diaphanum and Gigaspora rosea, and their symbiotic lifestyle signature.</title>
        <authorList>
            <person name="Morin E."/>
            <person name="San Clemente H."/>
            <person name="Chen E.C.H."/>
            <person name="De La Providencia I."/>
            <person name="Hainaut M."/>
            <person name="Kuo A."/>
            <person name="Kohler A."/>
            <person name="Murat C."/>
            <person name="Tang N."/>
            <person name="Roy S."/>
            <person name="Loubradou J."/>
            <person name="Henrissat B."/>
            <person name="Grigoriev I.V."/>
            <person name="Corradi N."/>
            <person name="Roux C."/>
            <person name="Martin F.M."/>
        </authorList>
    </citation>
    <scope>NUCLEOTIDE SEQUENCE [LARGE SCALE GENOMIC DNA]</scope>
    <source>
        <strain evidence="1 2">DAOM 194757</strain>
    </source>
</reference>
<comment type="caution">
    <text evidence="1">The sequence shown here is derived from an EMBL/GenBank/DDBJ whole genome shotgun (WGS) entry which is preliminary data.</text>
</comment>
<evidence type="ECO:0000313" key="2">
    <source>
        <dbReference type="Proteomes" id="UP000266673"/>
    </source>
</evidence>
<accession>A0A397V0U2</accession>
<dbReference type="OrthoDB" id="10404675at2759"/>
<evidence type="ECO:0000313" key="1">
    <source>
        <dbReference type="EMBL" id="RIB15067.1"/>
    </source>
</evidence>
<gene>
    <name evidence="1" type="ORF">C2G38_2193347</name>
</gene>
<dbReference type="Proteomes" id="UP000266673">
    <property type="component" value="Unassembled WGS sequence"/>
</dbReference>
<dbReference type="AlphaFoldDB" id="A0A397V0U2"/>
<dbReference type="EMBL" id="QKWP01000774">
    <property type="protein sequence ID" value="RIB15067.1"/>
    <property type="molecule type" value="Genomic_DNA"/>
</dbReference>